<dbReference type="AlphaFoldDB" id="A0A0F9SZ86"/>
<accession>A0A0F9SZ86</accession>
<gene>
    <name evidence="1" type="ORF">LCGC14_0716000</name>
</gene>
<dbReference type="EMBL" id="LAZR01001600">
    <property type="protein sequence ID" value="KKN42156.1"/>
    <property type="molecule type" value="Genomic_DNA"/>
</dbReference>
<organism evidence="1">
    <name type="scientific">marine sediment metagenome</name>
    <dbReference type="NCBI Taxonomy" id="412755"/>
    <lineage>
        <taxon>unclassified sequences</taxon>
        <taxon>metagenomes</taxon>
        <taxon>ecological metagenomes</taxon>
    </lineage>
</organism>
<reference evidence="1" key="1">
    <citation type="journal article" date="2015" name="Nature">
        <title>Complex archaea that bridge the gap between prokaryotes and eukaryotes.</title>
        <authorList>
            <person name="Spang A."/>
            <person name="Saw J.H."/>
            <person name="Jorgensen S.L."/>
            <person name="Zaremba-Niedzwiedzka K."/>
            <person name="Martijn J."/>
            <person name="Lind A.E."/>
            <person name="van Eijk R."/>
            <person name="Schleper C."/>
            <person name="Guy L."/>
            <person name="Ettema T.J."/>
        </authorList>
    </citation>
    <scope>NUCLEOTIDE SEQUENCE</scope>
</reference>
<evidence type="ECO:0000313" key="1">
    <source>
        <dbReference type="EMBL" id="KKN42156.1"/>
    </source>
</evidence>
<name>A0A0F9SZ86_9ZZZZ</name>
<comment type="caution">
    <text evidence="1">The sequence shown here is derived from an EMBL/GenBank/DDBJ whole genome shotgun (WGS) entry which is preliminary data.</text>
</comment>
<proteinExistence type="predicted"/>
<protein>
    <submittedName>
        <fullName evidence="1">Uncharacterized protein</fullName>
    </submittedName>
</protein>
<sequence>MFLPEPEGQVVVDRRRLPLRLDAHYQDYPGYLAVGQAGGVPASLPERW</sequence>